<accession>A0A4R6Y6T5</accession>
<dbReference type="Proteomes" id="UP000294480">
    <property type="component" value="Unassembled WGS sequence"/>
</dbReference>
<name>A0A4R6Y6T5_9BURK</name>
<feature type="domain" description="NAD-dependent epimerase/dehydratase" evidence="1">
    <location>
        <begin position="82"/>
        <end position="212"/>
    </location>
</feature>
<dbReference type="OrthoDB" id="9808276at2"/>
<gene>
    <name evidence="2" type="ORF">DFR44_13714</name>
</gene>
<dbReference type="EMBL" id="SNZE01000037">
    <property type="protein sequence ID" value="TDR27843.1"/>
    <property type="molecule type" value="Genomic_DNA"/>
</dbReference>
<dbReference type="SUPFAM" id="SSF51735">
    <property type="entry name" value="NAD(P)-binding Rossmann-fold domains"/>
    <property type="match status" value="1"/>
</dbReference>
<comment type="caution">
    <text evidence="2">The sequence shown here is derived from an EMBL/GenBank/DDBJ whole genome shotgun (WGS) entry which is preliminary data.</text>
</comment>
<dbReference type="PANTHER" id="PTHR48079">
    <property type="entry name" value="PROTEIN YEEZ"/>
    <property type="match status" value="1"/>
</dbReference>
<dbReference type="Pfam" id="PF01370">
    <property type="entry name" value="Epimerase"/>
    <property type="match status" value="1"/>
</dbReference>
<organism evidence="2 3">
    <name type="scientific">Hydromonas duriensis</name>
    <dbReference type="NCBI Taxonomy" id="1527608"/>
    <lineage>
        <taxon>Bacteria</taxon>
        <taxon>Pseudomonadati</taxon>
        <taxon>Pseudomonadota</taxon>
        <taxon>Betaproteobacteria</taxon>
        <taxon>Burkholderiales</taxon>
        <taxon>Burkholderiaceae</taxon>
        <taxon>Hydromonas</taxon>
    </lineage>
</organism>
<protein>
    <submittedName>
        <fullName evidence="2">Nucleoside-diphosphate-sugar epimerase</fullName>
    </submittedName>
</protein>
<evidence type="ECO:0000259" key="1">
    <source>
        <dbReference type="Pfam" id="PF01370"/>
    </source>
</evidence>
<keyword evidence="3" id="KW-1185">Reference proteome</keyword>
<proteinExistence type="predicted"/>
<sequence>MNTHQIHLNKLLIIGLGDVARRALPALERDWRVWATQRQIVPLKKVTSIVCDLDDANFDMLPKSAQAVLYTAPPPHVGRCDTRLAALLSHWLAHGGAPRHLVYISTSGVYGDCAGAWVDETCPLNPESERAVRRADAERQLMDFAKRHGMTLTILRAPGIYSLERLPLERLRRGLPVLNEDEDGFSNHIHADDLAMMCVAALAQPSGIKVYNASDDLPLKMGDWFCLLAKAAGLPAPPRMERTALEAALPPMQWSFVRESRRLSNEKIKNELAVRLRYPSVKHFLEMNMPLTIEDIKNK</sequence>
<dbReference type="Gene3D" id="3.40.50.720">
    <property type="entry name" value="NAD(P)-binding Rossmann-like Domain"/>
    <property type="match status" value="1"/>
</dbReference>
<evidence type="ECO:0000313" key="3">
    <source>
        <dbReference type="Proteomes" id="UP000294480"/>
    </source>
</evidence>
<reference evidence="2 3" key="1">
    <citation type="submission" date="2019-03" db="EMBL/GenBank/DDBJ databases">
        <title>Genomic Encyclopedia of Type Strains, Phase IV (KMG-IV): sequencing the most valuable type-strain genomes for metagenomic binning, comparative biology and taxonomic classification.</title>
        <authorList>
            <person name="Goeker M."/>
        </authorList>
    </citation>
    <scope>NUCLEOTIDE SEQUENCE [LARGE SCALE GENOMIC DNA]</scope>
    <source>
        <strain evidence="2 3">DSM 102852</strain>
    </source>
</reference>
<dbReference type="RefSeq" id="WP_133621550.1">
    <property type="nucleotide sequence ID" value="NZ_SNZE01000037.1"/>
</dbReference>
<dbReference type="AlphaFoldDB" id="A0A4R6Y6T5"/>
<dbReference type="InterPro" id="IPR051783">
    <property type="entry name" value="NAD(P)-dependent_oxidoreduct"/>
</dbReference>
<dbReference type="InterPro" id="IPR001509">
    <property type="entry name" value="Epimerase_deHydtase"/>
</dbReference>
<dbReference type="GO" id="GO:0005737">
    <property type="term" value="C:cytoplasm"/>
    <property type="evidence" value="ECO:0007669"/>
    <property type="project" value="TreeGrafter"/>
</dbReference>
<dbReference type="InterPro" id="IPR036291">
    <property type="entry name" value="NAD(P)-bd_dom_sf"/>
</dbReference>
<dbReference type="CDD" id="cd05266">
    <property type="entry name" value="SDR_a4"/>
    <property type="match status" value="1"/>
</dbReference>
<dbReference type="PANTHER" id="PTHR48079:SF6">
    <property type="entry name" value="NAD(P)-BINDING DOMAIN-CONTAINING PROTEIN-RELATED"/>
    <property type="match status" value="1"/>
</dbReference>
<evidence type="ECO:0000313" key="2">
    <source>
        <dbReference type="EMBL" id="TDR27843.1"/>
    </source>
</evidence>
<dbReference type="GO" id="GO:0004029">
    <property type="term" value="F:aldehyde dehydrogenase (NAD+) activity"/>
    <property type="evidence" value="ECO:0007669"/>
    <property type="project" value="TreeGrafter"/>
</dbReference>